<dbReference type="PANTHER" id="PTHR12390">
    <property type="entry name" value="UROPORPHYRINOGEN III SYNTHASE"/>
    <property type="match status" value="1"/>
</dbReference>
<dbReference type="InterPro" id="IPR036108">
    <property type="entry name" value="4pyrrol_syn_uPrphyn_synt_sf"/>
</dbReference>
<dbReference type="GO" id="GO:0006780">
    <property type="term" value="P:uroporphyrinogen III biosynthetic process"/>
    <property type="evidence" value="ECO:0007669"/>
    <property type="project" value="InterPro"/>
</dbReference>
<evidence type="ECO:0000313" key="3">
    <source>
        <dbReference type="Proteomes" id="UP000000598"/>
    </source>
</evidence>
<evidence type="ECO:0000259" key="1">
    <source>
        <dbReference type="Pfam" id="PF02602"/>
    </source>
</evidence>
<dbReference type="PANTHER" id="PTHR12390:SF0">
    <property type="entry name" value="UROPORPHYRINOGEN-III SYNTHASE"/>
    <property type="match status" value="1"/>
</dbReference>
<dbReference type="EMBL" id="CR382123">
    <property type="protein sequence ID" value="CAH01368.1"/>
    <property type="molecule type" value="Genomic_DNA"/>
</dbReference>
<feature type="domain" description="Tetrapyrrole biosynthesis uroporphyrinogen III synthase" evidence="1">
    <location>
        <begin position="16"/>
        <end position="253"/>
    </location>
</feature>
<protein>
    <submittedName>
        <fullName evidence="2">KLLA0C07150p</fullName>
    </submittedName>
</protein>
<dbReference type="Proteomes" id="UP000000598">
    <property type="component" value="Chromosome C"/>
</dbReference>
<dbReference type="KEGG" id="kla:KLLA0_C07150g"/>
<dbReference type="OMA" id="IHGADTG"/>
<organism evidence="2 3">
    <name type="scientific">Kluyveromyces lactis (strain ATCC 8585 / CBS 2359 / DSM 70799 / NBRC 1267 / NRRL Y-1140 / WM37)</name>
    <name type="common">Yeast</name>
    <name type="synonym">Candida sphaerica</name>
    <dbReference type="NCBI Taxonomy" id="284590"/>
    <lineage>
        <taxon>Eukaryota</taxon>
        <taxon>Fungi</taxon>
        <taxon>Dikarya</taxon>
        <taxon>Ascomycota</taxon>
        <taxon>Saccharomycotina</taxon>
        <taxon>Saccharomycetes</taxon>
        <taxon>Saccharomycetales</taxon>
        <taxon>Saccharomycetaceae</taxon>
        <taxon>Kluyveromyces</taxon>
    </lineage>
</organism>
<dbReference type="GO" id="GO:0005829">
    <property type="term" value="C:cytosol"/>
    <property type="evidence" value="ECO:0007669"/>
    <property type="project" value="TreeGrafter"/>
</dbReference>
<dbReference type="PaxDb" id="284590-Q6CU72"/>
<dbReference type="UniPathway" id="UPA00251">
    <property type="reaction ID" value="UER00320"/>
</dbReference>
<dbReference type="HOGENOM" id="CLU_051874_0_1_1"/>
<dbReference type="Gene3D" id="3.40.50.10090">
    <property type="match status" value="2"/>
</dbReference>
<dbReference type="InParanoid" id="Q6CU72"/>
<dbReference type="GO" id="GO:0004852">
    <property type="term" value="F:uroporphyrinogen-III synthase activity"/>
    <property type="evidence" value="ECO:0007669"/>
    <property type="project" value="InterPro"/>
</dbReference>
<evidence type="ECO:0000313" key="2">
    <source>
        <dbReference type="EMBL" id="CAH01368.1"/>
    </source>
</evidence>
<keyword evidence="3" id="KW-1185">Reference proteome</keyword>
<accession>Q6CU72</accession>
<dbReference type="STRING" id="284590.Q6CU72"/>
<dbReference type="GO" id="GO:0006782">
    <property type="term" value="P:protoporphyrinogen IX biosynthetic process"/>
    <property type="evidence" value="ECO:0007669"/>
    <property type="project" value="UniProtKB-UniPathway"/>
</dbReference>
<gene>
    <name evidence="2" type="ORF">KLLA0_C07150g</name>
</gene>
<reference evidence="2 3" key="1">
    <citation type="journal article" date="2004" name="Nature">
        <title>Genome evolution in yeasts.</title>
        <authorList>
            <consortium name="Genolevures"/>
            <person name="Dujon B."/>
            <person name="Sherman D."/>
            <person name="Fischer G."/>
            <person name="Durrens P."/>
            <person name="Casaregola S."/>
            <person name="Lafontaine I."/>
            <person name="de Montigny J."/>
            <person name="Marck C."/>
            <person name="Neuveglise C."/>
            <person name="Talla E."/>
            <person name="Goffard N."/>
            <person name="Frangeul L."/>
            <person name="Aigle M."/>
            <person name="Anthouard V."/>
            <person name="Babour A."/>
            <person name="Barbe V."/>
            <person name="Barnay S."/>
            <person name="Blanchin S."/>
            <person name="Beckerich J.M."/>
            <person name="Beyne E."/>
            <person name="Bleykasten C."/>
            <person name="Boisrame A."/>
            <person name="Boyer J."/>
            <person name="Cattolico L."/>
            <person name="Confanioleri F."/>
            <person name="de Daruvar A."/>
            <person name="Despons L."/>
            <person name="Fabre E."/>
            <person name="Fairhead C."/>
            <person name="Ferry-Dumazet H."/>
            <person name="Groppi A."/>
            <person name="Hantraye F."/>
            <person name="Hennequin C."/>
            <person name="Jauniaux N."/>
            <person name="Joyet P."/>
            <person name="Kachouri R."/>
            <person name="Kerrest A."/>
            <person name="Koszul R."/>
            <person name="Lemaire M."/>
            <person name="Lesur I."/>
            <person name="Ma L."/>
            <person name="Muller H."/>
            <person name="Nicaud J.M."/>
            <person name="Nikolski M."/>
            <person name="Oztas S."/>
            <person name="Ozier-Kalogeropoulos O."/>
            <person name="Pellenz S."/>
            <person name="Potier S."/>
            <person name="Richard G.F."/>
            <person name="Straub M.L."/>
            <person name="Suleau A."/>
            <person name="Swennene D."/>
            <person name="Tekaia F."/>
            <person name="Wesolowski-Louvel M."/>
            <person name="Westhof E."/>
            <person name="Wirth B."/>
            <person name="Zeniou-Meyer M."/>
            <person name="Zivanovic I."/>
            <person name="Bolotin-Fukuhara M."/>
            <person name="Thierry A."/>
            <person name="Bouchier C."/>
            <person name="Caudron B."/>
            <person name="Scarpelli C."/>
            <person name="Gaillardin C."/>
            <person name="Weissenbach J."/>
            <person name="Wincker P."/>
            <person name="Souciet J.L."/>
        </authorList>
    </citation>
    <scope>NUCLEOTIDE SEQUENCE [LARGE SCALE GENOMIC DNA]</scope>
    <source>
        <strain evidence="3">ATCC 8585 / CBS 2359 / DSM 70799 / NBRC 1267 / NRRL Y-1140 / WM37</strain>
    </source>
</reference>
<dbReference type="Pfam" id="PF02602">
    <property type="entry name" value="HEM4"/>
    <property type="match status" value="1"/>
</dbReference>
<name>Q6CU72_KLULA</name>
<dbReference type="FunCoup" id="Q6CU72">
    <property type="interactions" value="137"/>
</dbReference>
<proteinExistence type="predicted"/>
<sequence>MSKVILLKNKTVPSDPYEQKFAANGFLPIFVPLIRHFHLPEEALQLFKNRQYLLSLKYIIITSQRTVECLNESILPQLTPDEQNILKQKTIYTVGPATSAFLKKSGFLCIRGGVEVGNGALLADLILQSHINESIDHFLFLVGEIRRDVIPNRLNSHGYKVNEVVTYRTENLEDNIGTFVASCESNGDNVSTDRNNTWVVFFSPQGTEEIISFLKERPGYKFASIGPTTKQYLLEKGLVPDVVSNKPEPVSLFNAINNYK</sequence>
<dbReference type="CDD" id="cd06578">
    <property type="entry name" value="HemD"/>
    <property type="match status" value="1"/>
</dbReference>
<dbReference type="AlphaFoldDB" id="Q6CU72"/>
<dbReference type="InterPro" id="IPR039793">
    <property type="entry name" value="UROS/Hem4"/>
</dbReference>
<dbReference type="eggNOG" id="KOG4132">
    <property type="taxonomic scope" value="Eukaryota"/>
</dbReference>
<dbReference type="InterPro" id="IPR003754">
    <property type="entry name" value="4pyrrol_synth_uPrphyn_synth"/>
</dbReference>
<dbReference type="SUPFAM" id="SSF69618">
    <property type="entry name" value="HemD-like"/>
    <property type="match status" value="1"/>
</dbReference>